<gene>
    <name evidence="6" type="ORF">C7B46_13635</name>
</gene>
<dbReference type="Gene3D" id="3.20.110.10">
    <property type="entry name" value="Glycoside hydrolase 38, N terminal domain"/>
    <property type="match status" value="1"/>
</dbReference>
<dbReference type="SMART" id="SM00872">
    <property type="entry name" value="Alpha-mann_mid"/>
    <property type="match status" value="1"/>
</dbReference>
<dbReference type="InterPro" id="IPR037094">
    <property type="entry name" value="Glyco_hydro_38_cen_sf"/>
</dbReference>
<dbReference type="GO" id="GO:0030246">
    <property type="term" value="F:carbohydrate binding"/>
    <property type="evidence" value="ECO:0007669"/>
    <property type="project" value="InterPro"/>
</dbReference>
<dbReference type="AlphaFoldDB" id="A0A2T2XDK7"/>
<keyword evidence="2" id="KW-0479">Metal-binding</keyword>
<dbReference type="InterPro" id="IPR027291">
    <property type="entry name" value="Glyco_hydro_38_N_sf"/>
</dbReference>
<dbReference type="InterPro" id="IPR028995">
    <property type="entry name" value="Glyco_hydro_57/38_cen_sf"/>
</dbReference>
<protein>
    <recommendedName>
        <fullName evidence="5">Glycoside hydrolase family 38 central domain-containing protein</fullName>
    </recommendedName>
</protein>
<dbReference type="SUPFAM" id="SSF74650">
    <property type="entry name" value="Galactose mutarotase-like"/>
    <property type="match status" value="1"/>
</dbReference>
<dbReference type="FunFam" id="1.20.1270.50:FF:000004">
    <property type="entry name" value="alpha-mannosidase 2C1 isoform X1"/>
    <property type="match status" value="1"/>
</dbReference>
<keyword evidence="3" id="KW-0378">Hydrolase</keyword>
<dbReference type="Pfam" id="PF17677">
    <property type="entry name" value="Glyco_hydro38C2"/>
    <property type="match status" value="1"/>
</dbReference>
<dbReference type="InterPro" id="IPR000602">
    <property type="entry name" value="Glyco_hydro_38_N"/>
</dbReference>
<dbReference type="InterPro" id="IPR015341">
    <property type="entry name" value="Glyco_hydro_38_cen"/>
</dbReference>
<feature type="domain" description="Glycoside hydrolase family 38 central" evidence="5">
    <location>
        <begin position="503"/>
        <end position="581"/>
    </location>
</feature>
<dbReference type="Pfam" id="PF07748">
    <property type="entry name" value="Glyco_hydro_38C"/>
    <property type="match status" value="1"/>
</dbReference>
<accession>A0A2T2XDK7</accession>
<dbReference type="GO" id="GO:0006013">
    <property type="term" value="P:mannose metabolic process"/>
    <property type="evidence" value="ECO:0007669"/>
    <property type="project" value="InterPro"/>
</dbReference>
<proteinExistence type="inferred from homology"/>
<comment type="caution">
    <text evidence="6">The sequence shown here is derived from an EMBL/GenBank/DDBJ whole genome shotgun (WGS) entry which is preliminary data.</text>
</comment>
<dbReference type="Gene3D" id="1.20.1270.50">
    <property type="entry name" value="Glycoside hydrolase family 38, central domain"/>
    <property type="match status" value="1"/>
</dbReference>
<dbReference type="InterPro" id="IPR041147">
    <property type="entry name" value="GH38_C"/>
</dbReference>
<dbReference type="GO" id="GO:0004559">
    <property type="term" value="F:alpha-mannosidase activity"/>
    <property type="evidence" value="ECO:0007669"/>
    <property type="project" value="InterPro"/>
</dbReference>
<evidence type="ECO:0000256" key="2">
    <source>
        <dbReference type="ARBA" id="ARBA00022723"/>
    </source>
</evidence>
<comment type="similarity">
    <text evidence="1">Belongs to the glycosyl hydrolase 38 family.</text>
</comment>
<evidence type="ECO:0000256" key="1">
    <source>
        <dbReference type="ARBA" id="ARBA00009792"/>
    </source>
</evidence>
<dbReference type="Gene3D" id="2.60.40.2220">
    <property type="match status" value="1"/>
</dbReference>
<dbReference type="Proteomes" id="UP000242972">
    <property type="component" value="Unassembled WGS sequence"/>
</dbReference>
<organism evidence="6 7">
    <name type="scientific">Sulfobacillus benefaciens</name>
    <dbReference type="NCBI Taxonomy" id="453960"/>
    <lineage>
        <taxon>Bacteria</taxon>
        <taxon>Bacillati</taxon>
        <taxon>Bacillota</taxon>
        <taxon>Clostridia</taxon>
        <taxon>Eubacteriales</taxon>
        <taxon>Clostridiales Family XVII. Incertae Sedis</taxon>
        <taxon>Sulfobacillus</taxon>
    </lineage>
</organism>
<name>A0A2T2XDK7_9FIRM</name>
<dbReference type="Pfam" id="PF09261">
    <property type="entry name" value="Alpha-mann_mid"/>
    <property type="match status" value="1"/>
</dbReference>
<dbReference type="EMBL" id="PXYW01000035">
    <property type="protein sequence ID" value="PSR32604.1"/>
    <property type="molecule type" value="Genomic_DNA"/>
</dbReference>
<evidence type="ECO:0000313" key="7">
    <source>
        <dbReference type="Proteomes" id="UP000242972"/>
    </source>
</evidence>
<evidence type="ECO:0000256" key="4">
    <source>
        <dbReference type="ARBA" id="ARBA00023295"/>
    </source>
</evidence>
<dbReference type="GO" id="GO:0046872">
    <property type="term" value="F:metal ion binding"/>
    <property type="evidence" value="ECO:0007669"/>
    <property type="project" value="UniProtKB-KW"/>
</dbReference>
<evidence type="ECO:0000256" key="3">
    <source>
        <dbReference type="ARBA" id="ARBA00022801"/>
    </source>
</evidence>
<dbReference type="Pfam" id="PF01074">
    <property type="entry name" value="Glyco_hydro_38N"/>
    <property type="match status" value="1"/>
</dbReference>
<dbReference type="PANTHER" id="PTHR46017">
    <property type="entry name" value="ALPHA-MANNOSIDASE 2C1"/>
    <property type="match status" value="1"/>
</dbReference>
<dbReference type="FunFam" id="3.20.110.10:FF:000002">
    <property type="entry name" value="alpha-mannosidase 2C1 isoform X1"/>
    <property type="match status" value="1"/>
</dbReference>
<reference evidence="6 7" key="1">
    <citation type="journal article" date="2014" name="BMC Genomics">
        <title>Comparison of environmental and isolate Sulfobacillus genomes reveals diverse carbon, sulfur, nitrogen, and hydrogen metabolisms.</title>
        <authorList>
            <person name="Justice N.B."/>
            <person name="Norman A."/>
            <person name="Brown C.T."/>
            <person name="Singh A."/>
            <person name="Thomas B.C."/>
            <person name="Banfield J.F."/>
        </authorList>
    </citation>
    <scope>NUCLEOTIDE SEQUENCE [LARGE SCALE GENOMIC DNA]</scope>
    <source>
        <strain evidence="6">AMDSBA4</strain>
    </source>
</reference>
<evidence type="ECO:0000313" key="6">
    <source>
        <dbReference type="EMBL" id="PSR32604.1"/>
    </source>
</evidence>
<dbReference type="InterPro" id="IPR011330">
    <property type="entry name" value="Glyco_hydro/deAcase_b/a-brl"/>
</dbReference>
<dbReference type="PANTHER" id="PTHR46017:SF1">
    <property type="entry name" value="ALPHA-MANNOSIDASE 2C1"/>
    <property type="match status" value="1"/>
</dbReference>
<dbReference type="SUPFAM" id="SSF88688">
    <property type="entry name" value="Families 57/38 glycoside transferase middle domain"/>
    <property type="match status" value="1"/>
</dbReference>
<dbReference type="InterPro" id="IPR011682">
    <property type="entry name" value="Glyco_hydro_38_C"/>
</dbReference>
<sequence length="1040" mass="119841">MMAYDSQGISLQTTHAKIKMRIQELLPFRWRGRRIAVHWQSFHDDGMVPFTTVMAGNSYGKPNQHYWWRAHIPNLPGEQPVLRVVLDEGTAGGSEALVYVNDQVMQGLDSHHSEVLLHGSGPWNVALNVWTGWREGVRTLAESAILLQDPVGDRLYWMLSVAESVLDQLDSSNPDYFWFLQGLDQAVRYIDWRAPGSNEFYQSLATARDYWYRYRSQRGLQKPPITVHAVGHAHIDVAWLWQTIHTKGKAIRTFANQLQLLQQYPEYHFAQSQPQLYAWVKENAPELWQNIQQMVADGQWEPLGALWVEADCNLSSGESLVRQILYGTEFFEKEFGRQTLVAWLPDTFGFTAALPQILFRSGIKHFVTSKLSWNQLNSFPFDTFVWGGLDGSKVLAYFLTMPSLVIPPMHSTYNGRLTTDAIWDTWRLYEPKEGTSDLLAAFGWGDGGGGPTRDMIEMGEQLNGLPVVPQINFGTVKNFFEILESRMQEGWKPPMWHGDLYLELHRGTFTSQGRTKKANRDMEHLLHNAEFLLVRAWLEQGLPYPKDQLEVAWKTVLRNQFHDILPGSATAEVYHDTTVEYQETRKMIDELLRTEDPQLVKQSNPVRYQITNTLSCERSEVIFIPWNGSEDITVARAGHGIIPSQRVTRQDGTVGFLAFVQNIPAFGGVAIELAEAKTQESYASHNLLRIDLNRIESPFLVIQLNNYGAIRSIFDKRAQREIIPNGKVANRFRIFEDKPLRNDAWEIEPFYEEKFWDVTQRIQCKVIETGPLRGIVEQQWKYRDSLITQRMIVYGHESRIDFETLVDWHEHQQLLKVEFPVDIQSAWVRSDIQFGNVMRPVHRNTSWEWAHFESLMHAWVVLPEADYGVALLNNGKYGYDVQPERLRLTLLKSGIYPDPTADQGLHQFTYAFMPYQGDFLKGSVHHVAQRLNVPCVVWPSIRACDTPSLVSVDARNVWIDTIKMGERVSGLVVRLYEYGGMRQTCTVYAGFAFCDVTEVNLMEKELLTGSLEKLDHRTFRFVIKPYEIRTFLIRVPEECE</sequence>
<dbReference type="SUPFAM" id="SSF88713">
    <property type="entry name" value="Glycoside hydrolase/deacetylase"/>
    <property type="match status" value="1"/>
</dbReference>
<dbReference type="FunFam" id="2.70.98.30:FF:000010">
    <property type="entry name" value="Cytosolic alpha-mannosidase"/>
    <property type="match status" value="1"/>
</dbReference>
<dbReference type="GO" id="GO:0009313">
    <property type="term" value="P:oligosaccharide catabolic process"/>
    <property type="evidence" value="ECO:0007669"/>
    <property type="project" value="TreeGrafter"/>
</dbReference>
<evidence type="ECO:0000259" key="5">
    <source>
        <dbReference type="SMART" id="SM00872"/>
    </source>
</evidence>
<dbReference type="Gene3D" id="2.70.98.30">
    <property type="entry name" value="Golgi alpha-mannosidase II, domain 4"/>
    <property type="match status" value="1"/>
</dbReference>
<dbReference type="CDD" id="cd10789">
    <property type="entry name" value="GH38N_AMII_ER_cytosolic"/>
    <property type="match status" value="1"/>
</dbReference>
<dbReference type="InterPro" id="IPR011013">
    <property type="entry name" value="Gal_mutarotase_sf_dom"/>
</dbReference>
<keyword evidence="4" id="KW-0326">Glycosidase</keyword>